<dbReference type="Proteomes" id="UP001357485">
    <property type="component" value="Unassembled WGS sequence"/>
</dbReference>
<reference evidence="1 2" key="1">
    <citation type="submission" date="2023-08" db="EMBL/GenBank/DDBJ databases">
        <title>Black Yeasts Isolated from many extreme environments.</title>
        <authorList>
            <person name="Coleine C."/>
            <person name="Stajich J.E."/>
            <person name="Selbmann L."/>
        </authorList>
    </citation>
    <scope>NUCLEOTIDE SEQUENCE [LARGE SCALE GENOMIC DNA]</scope>
    <source>
        <strain evidence="1 2">CCFEE 536</strain>
    </source>
</reference>
<proteinExistence type="predicted"/>
<evidence type="ECO:0000313" key="1">
    <source>
        <dbReference type="EMBL" id="KAK5173944.1"/>
    </source>
</evidence>
<evidence type="ECO:0000313" key="2">
    <source>
        <dbReference type="Proteomes" id="UP001357485"/>
    </source>
</evidence>
<feature type="non-terminal residue" evidence="1">
    <location>
        <position position="1"/>
    </location>
</feature>
<accession>A0ABR0LI45</accession>
<keyword evidence="2" id="KW-1185">Reference proteome</keyword>
<sequence>LPGSASYVAPPNFQTTAFSSYWLKPVATQEPQPALYDPVLNITYPLNLTNPDTIPDNDPDPIYYPEPIANLSTSAANAFIKNIVAQVSEIFEGTSI</sequence>
<dbReference type="EMBL" id="JAVRRA010020071">
    <property type="protein sequence ID" value="KAK5173944.1"/>
    <property type="molecule type" value="Genomic_DNA"/>
</dbReference>
<comment type="caution">
    <text evidence="1">The sequence shown here is derived from an EMBL/GenBank/DDBJ whole genome shotgun (WGS) entry which is preliminary data.</text>
</comment>
<organism evidence="1 2">
    <name type="scientific">Cryomyces antarcticus</name>
    <dbReference type="NCBI Taxonomy" id="329879"/>
    <lineage>
        <taxon>Eukaryota</taxon>
        <taxon>Fungi</taxon>
        <taxon>Dikarya</taxon>
        <taxon>Ascomycota</taxon>
        <taxon>Pezizomycotina</taxon>
        <taxon>Dothideomycetes</taxon>
        <taxon>Dothideomycetes incertae sedis</taxon>
        <taxon>Cryomyces</taxon>
    </lineage>
</organism>
<name>A0ABR0LI45_9PEZI</name>
<protein>
    <submittedName>
        <fullName evidence="1">Uncharacterized protein</fullName>
    </submittedName>
</protein>
<gene>
    <name evidence="1" type="ORF">LTR16_011609</name>
</gene>
<feature type="non-terminal residue" evidence="1">
    <location>
        <position position="96"/>
    </location>
</feature>